<organism evidence="3 4">
    <name type="scientific">[Clostridium] methylpentosum DSM 5476</name>
    <dbReference type="NCBI Taxonomy" id="537013"/>
    <lineage>
        <taxon>Bacteria</taxon>
        <taxon>Bacillati</taxon>
        <taxon>Bacillota</taxon>
        <taxon>Clostridia</taxon>
        <taxon>Eubacteriales</taxon>
        <taxon>Oscillospiraceae</taxon>
        <taxon>Oscillospiraceae incertae sedis</taxon>
    </lineage>
</organism>
<reference evidence="3 4" key="2">
    <citation type="submission" date="2009-02" db="EMBL/GenBank/DDBJ databases">
        <title>Draft genome sequence of Clostridium methylpentosum (DSM 5476).</title>
        <authorList>
            <person name="Sudarsanam P."/>
            <person name="Ley R."/>
            <person name="Guruge J."/>
            <person name="Turnbaugh P.J."/>
            <person name="Mahowald M."/>
            <person name="Liep D."/>
            <person name="Gordon J."/>
        </authorList>
    </citation>
    <scope>NUCLEOTIDE SEQUENCE [LARGE SCALE GENOMIC DNA]</scope>
    <source>
        <strain evidence="3 4">DSM 5476</strain>
    </source>
</reference>
<evidence type="ECO:0000313" key="3">
    <source>
        <dbReference type="EMBL" id="EEG32131.1"/>
    </source>
</evidence>
<dbReference type="AlphaFoldDB" id="C0E8S5"/>
<evidence type="ECO:0000256" key="1">
    <source>
        <dbReference type="SAM" id="MobiDB-lite"/>
    </source>
</evidence>
<gene>
    <name evidence="3" type="ORF">CLOSTMETH_00220</name>
</gene>
<dbReference type="eggNOG" id="COG1512">
    <property type="taxonomic scope" value="Bacteria"/>
</dbReference>
<dbReference type="Gene3D" id="3.10.310.50">
    <property type="match status" value="1"/>
</dbReference>
<name>C0E8S5_9FIRM</name>
<evidence type="ECO:0000313" key="4">
    <source>
        <dbReference type="Proteomes" id="UP000003340"/>
    </source>
</evidence>
<dbReference type="InterPro" id="IPR007621">
    <property type="entry name" value="TPM_dom"/>
</dbReference>
<dbReference type="PANTHER" id="PTHR30373">
    <property type="entry name" value="UPF0603 PROTEIN YGCG"/>
    <property type="match status" value="1"/>
</dbReference>
<feature type="domain" description="TPM" evidence="2">
    <location>
        <begin position="32"/>
        <end position="153"/>
    </location>
</feature>
<sequence length="272" mass="29475">MIKKRIPAALACMLLILSVIGLLPVGAVDQKVYDDANLLTAEERQELQNAAASLAEEVQMDIVLVTTDDNEGKGAQDYADDFYDYNGFGYGEDNTGVLLLIDMQDRKVWMSTTGEAIRYFTDARIKTITDEVASFLKRQDYMGGFETFLEMTEKYINQGIPANQHTVSERPSTFSGRLAYSARNWLIYLGVAVAVGGIVVGILVAVNKKQNTVTSATYLDSSSFRLKQQSDRFITTTMTQHRIESSSGGGGGASTTHTGSSGTSHGGGGSSF</sequence>
<keyword evidence="4" id="KW-1185">Reference proteome</keyword>
<dbReference type="EMBL" id="ACEC01000009">
    <property type="protein sequence ID" value="EEG32131.1"/>
    <property type="molecule type" value="Genomic_DNA"/>
</dbReference>
<reference evidence="3 4" key="1">
    <citation type="submission" date="2009-01" db="EMBL/GenBank/DDBJ databases">
        <authorList>
            <person name="Fulton L."/>
            <person name="Clifton S."/>
            <person name="Fulton B."/>
            <person name="Xu J."/>
            <person name="Minx P."/>
            <person name="Pepin K.H."/>
            <person name="Johnson M."/>
            <person name="Bhonagiri V."/>
            <person name="Nash W.E."/>
            <person name="Mardis E.R."/>
            <person name="Wilson R.K."/>
        </authorList>
    </citation>
    <scope>NUCLEOTIDE SEQUENCE [LARGE SCALE GENOMIC DNA]</scope>
    <source>
        <strain evidence="3 4">DSM 5476</strain>
    </source>
</reference>
<dbReference type="Pfam" id="PF04536">
    <property type="entry name" value="TPM_phosphatase"/>
    <property type="match status" value="1"/>
</dbReference>
<proteinExistence type="predicted"/>
<evidence type="ECO:0000259" key="2">
    <source>
        <dbReference type="Pfam" id="PF04536"/>
    </source>
</evidence>
<dbReference type="STRING" id="537013.CLOSTMETH_00220"/>
<dbReference type="HOGENOM" id="CLU_060109_1_0_9"/>
<dbReference type="PANTHER" id="PTHR30373:SF2">
    <property type="entry name" value="UPF0603 PROTEIN YGCG"/>
    <property type="match status" value="1"/>
</dbReference>
<protein>
    <recommendedName>
        <fullName evidence="2">TPM domain-containing protein</fullName>
    </recommendedName>
</protein>
<feature type="compositionally biased region" description="Low complexity" evidence="1">
    <location>
        <begin position="254"/>
        <end position="263"/>
    </location>
</feature>
<feature type="region of interest" description="Disordered" evidence="1">
    <location>
        <begin position="239"/>
        <end position="272"/>
    </location>
</feature>
<dbReference type="Proteomes" id="UP000003340">
    <property type="component" value="Unassembled WGS sequence"/>
</dbReference>
<accession>C0E8S5</accession>
<comment type="caution">
    <text evidence="3">The sequence shown here is derived from an EMBL/GenBank/DDBJ whole genome shotgun (WGS) entry which is preliminary data.</text>
</comment>